<organism evidence="8 9">
    <name type="scientific">Prescottella soli</name>
    <dbReference type="NCBI Taxonomy" id="1543852"/>
    <lineage>
        <taxon>Bacteria</taxon>
        <taxon>Bacillati</taxon>
        <taxon>Actinomycetota</taxon>
        <taxon>Actinomycetes</taxon>
        <taxon>Mycobacteriales</taxon>
        <taxon>Nocardiaceae</taxon>
        <taxon>Prescottella</taxon>
    </lineage>
</organism>
<name>A0ABW9FXR1_9NOCA</name>
<dbReference type="SUPFAM" id="SSF52540">
    <property type="entry name" value="P-loop containing nucleoside triphosphate hydrolases"/>
    <property type="match status" value="1"/>
</dbReference>
<evidence type="ECO:0000256" key="2">
    <source>
        <dbReference type="ARBA" id="ARBA00022448"/>
    </source>
</evidence>
<keyword evidence="9" id="KW-1185">Reference proteome</keyword>
<dbReference type="InterPro" id="IPR017871">
    <property type="entry name" value="ABC_transporter-like_CS"/>
</dbReference>
<dbReference type="PANTHER" id="PTHR43820:SF8">
    <property type="entry name" value="ABC TRANSPORTER SUBSTRATE-BINDING PROTEIN"/>
    <property type="match status" value="1"/>
</dbReference>
<evidence type="ECO:0000259" key="7">
    <source>
        <dbReference type="PROSITE" id="PS50893"/>
    </source>
</evidence>
<evidence type="ECO:0000256" key="3">
    <source>
        <dbReference type="ARBA" id="ARBA00022741"/>
    </source>
</evidence>
<dbReference type="InterPro" id="IPR003439">
    <property type="entry name" value="ABC_transporter-like_ATP-bd"/>
</dbReference>
<evidence type="ECO:0000256" key="5">
    <source>
        <dbReference type="ARBA" id="ARBA00022970"/>
    </source>
</evidence>
<evidence type="ECO:0000313" key="8">
    <source>
        <dbReference type="EMBL" id="MFM1730396.1"/>
    </source>
</evidence>
<dbReference type="PROSITE" id="PS00211">
    <property type="entry name" value="ABC_TRANSPORTER_1"/>
    <property type="match status" value="1"/>
</dbReference>
<dbReference type="InterPro" id="IPR052156">
    <property type="entry name" value="BCAA_Transport_ATP-bd_LivF"/>
</dbReference>
<dbReference type="EMBL" id="JBDLNU010000005">
    <property type="protein sequence ID" value="MFM1730396.1"/>
    <property type="molecule type" value="Genomic_DNA"/>
</dbReference>
<dbReference type="PROSITE" id="PS50893">
    <property type="entry name" value="ABC_TRANSPORTER_2"/>
    <property type="match status" value="1"/>
</dbReference>
<feature type="domain" description="ABC transporter" evidence="7">
    <location>
        <begin position="23"/>
        <end position="248"/>
    </location>
</feature>
<dbReference type="GO" id="GO:0005524">
    <property type="term" value="F:ATP binding"/>
    <property type="evidence" value="ECO:0007669"/>
    <property type="project" value="UniProtKB-KW"/>
</dbReference>
<evidence type="ECO:0000256" key="4">
    <source>
        <dbReference type="ARBA" id="ARBA00022840"/>
    </source>
</evidence>
<accession>A0ABW9FXR1</accession>
<dbReference type="SMART" id="SM00382">
    <property type="entry name" value="AAA"/>
    <property type="match status" value="1"/>
</dbReference>
<keyword evidence="3" id="KW-0547">Nucleotide-binding</keyword>
<protein>
    <submittedName>
        <fullName evidence="8">ABC transporter ATP-binding protein</fullName>
    </submittedName>
</protein>
<dbReference type="Gene3D" id="3.40.50.300">
    <property type="entry name" value="P-loop containing nucleotide triphosphate hydrolases"/>
    <property type="match status" value="1"/>
</dbReference>
<comment type="caution">
    <text evidence="8">The sequence shown here is derived from an EMBL/GenBank/DDBJ whole genome shotgun (WGS) entry which is preliminary data.</text>
</comment>
<keyword evidence="5" id="KW-0029">Amino-acid transport</keyword>
<evidence type="ECO:0000256" key="6">
    <source>
        <dbReference type="SAM" id="MobiDB-lite"/>
    </source>
</evidence>
<proteinExistence type="inferred from homology"/>
<keyword evidence="4 8" id="KW-0067">ATP-binding</keyword>
<evidence type="ECO:0000256" key="1">
    <source>
        <dbReference type="ARBA" id="ARBA00005417"/>
    </source>
</evidence>
<dbReference type="RefSeq" id="WP_348611793.1">
    <property type="nucleotide sequence ID" value="NZ_CP157276.1"/>
</dbReference>
<dbReference type="InterPro" id="IPR027417">
    <property type="entry name" value="P-loop_NTPase"/>
</dbReference>
<evidence type="ECO:0000313" key="9">
    <source>
        <dbReference type="Proteomes" id="UP001629744"/>
    </source>
</evidence>
<sequence>MSTGTTPARETLGGPPDEPTPLLELAGVRAGYGPIEVLHGVDLALQPGTVMALLGPNGGGKTSTLKICSGILPVTDGELRMAGRCVNGAEASELAKLGVCSIPEGRGIFANLTVHENLWVATGTGSNLAKLEEVAYTRFPILGKRKNQLAGSMSGGEQQMLALSRALGTDPTLLLLDELSMGLAPRIVSQMYDIVGQLVEEGLTILVAEQFARAVLPIADRAALMLHGRVVRVGAPDEIENDLSNSYLGG</sequence>
<dbReference type="CDD" id="cd03224">
    <property type="entry name" value="ABC_TM1139_LivF_branched"/>
    <property type="match status" value="1"/>
</dbReference>
<feature type="region of interest" description="Disordered" evidence="6">
    <location>
        <begin position="1"/>
        <end position="20"/>
    </location>
</feature>
<gene>
    <name evidence="8" type="ORF">ABEU19_003929</name>
</gene>
<dbReference type="PANTHER" id="PTHR43820">
    <property type="entry name" value="HIGH-AFFINITY BRANCHED-CHAIN AMINO ACID TRANSPORT ATP-BINDING PROTEIN LIVF"/>
    <property type="match status" value="1"/>
</dbReference>
<keyword evidence="2" id="KW-0813">Transport</keyword>
<dbReference type="Proteomes" id="UP001629744">
    <property type="component" value="Unassembled WGS sequence"/>
</dbReference>
<reference evidence="8 9" key="1">
    <citation type="submission" date="2023-11" db="EMBL/GenBank/DDBJ databases">
        <authorList>
            <person name="Val-Calvo J."/>
            <person name="Scortti M."/>
            <person name="Vazquez-Boland J."/>
        </authorList>
    </citation>
    <scope>NUCLEOTIDE SEQUENCE [LARGE SCALE GENOMIC DNA]</scope>
    <source>
        <strain evidence="8 9">DSM 46662</strain>
    </source>
</reference>
<dbReference type="Pfam" id="PF00005">
    <property type="entry name" value="ABC_tran"/>
    <property type="match status" value="1"/>
</dbReference>
<comment type="similarity">
    <text evidence="1">Belongs to the ABC transporter superfamily.</text>
</comment>
<dbReference type="InterPro" id="IPR003593">
    <property type="entry name" value="AAA+_ATPase"/>
</dbReference>